<sequence length="222" mass="24956">MMIYQIRVLIPRTVNSSEVSESSISPAQTCGINPPIPSFGISPNLGYPISHNSRSLFWQDTALHMLLRSQGFLSMERLCMNAISLTGSSYERYRDGEKIPALCSIPLKERMIGRKARNGGNCTYAYKKRRGDYFVALQRGDTPKYEEEANKACVYACFPPGETGNISDVLLYRGPLRHMGKKSFAAEEEAATRGSLGFQLRVRVSLDRPVERVNTHRTTRKL</sequence>
<keyword evidence="2" id="KW-1185">Reference proteome</keyword>
<protein>
    <submittedName>
        <fullName evidence="1">Uncharacterized protein</fullName>
    </submittedName>
</protein>
<evidence type="ECO:0000313" key="1">
    <source>
        <dbReference type="EMBL" id="KAL2809716.1"/>
    </source>
</evidence>
<evidence type="ECO:0000313" key="2">
    <source>
        <dbReference type="Proteomes" id="UP001610334"/>
    </source>
</evidence>
<dbReference type="EMBL" id="JBFXLT010000083">
    <property type="protein sequence ID" value="KAL2809716.1"/>
    <property type="molecule type" value="Genomic_DNA"/>
</dbReference>
<gene>
    <name evidence="1" type="ORF">BJX63DRAFT_404356</name>
</gene>
<organism evidence="1 2">
    <name type="scientific">Aspergillus granulosus</name>
    <dbReference type="NCBI Taxonomy" id="176169"/>
    <lineage>
        <taxon>Eukaryota</taxon>
        <taxon>Fungi</taxon>
        <taxon>Dikarya</taxon>
        <taxon>Ascomycota</taxon>
        <taxon>Pezizomycotina</taxon>
        <taxon>Eurotiomycetes</taxon>
        <taxon>Eurotiomycetidae</taxon>
        <taxon>Eurotiales</taxon>
        <taxon>Aspergillaceae</taxon>
        <taxon>Aspergillus</taxon>
        <taxon>Aspergillus subgen. Nidulantes</taxon>
    </lineage>
</organism>
<dbReference type="Proteomes" id="UP001610334">
    <property type="component" value="Unassembled WGS sequence"/>
</dbReference>
<reference evidence="1 2" key="1">
    <citation type="submission" date="2024-07" db="EMBL/GenBank/DDBJ databases">
        <title>Section-level genome sequencing and comparative genomics of Aspergillus sections Usti and Cavernicolus.</title>
        <authorList>
            <consortium name="Lawrence Berkeley National Laboratory"/>
            <person name="Nybo J.L."/>
            <person name="Vesth T.C."/>
            <person name="Theobald S."/>
            <person name="Frisvad J.C."/>
            <person name="Larsen T.O."/>
            <person name="Kjaerboelling I."/>
            <person name="Rothschild-Mancinelli K."/>
            <person name="Lyhne E.K."/>
            <person name="Kogle M.E."/>
            <person name="Barry K."/>
            <person name="Clum A."/>
            <person name="Na H."/>
            <person name="Ledsgaard L."/>
            <person name="Lin J."/>
            <person name="Lipzen A."/>
            <person name="Kuo A."/>
            <person name="Riley R."/>
            <person name="Mondo S."/>
            <person name="Labutti K."/>
            <person name="Haridas S."/>
            <person name="Pangalinan J."/>
            <person name="Salamov A.A."/>
            <person name="Simmons B.A."/>
            <person name="Magnuson J.K."/>
            <person name="Chen J."/>
            <person name="Drula E."/>
            <person name="Henrissat B."/>
            <person name="Wiebenga A."/>
            <person name="Lubbers R.J."/>
            <person name="Gomes A.C."/>
            <person name="Makela M.R."/>
            <person name="Stajich J."/>
            <person name="Grigoriev I.V."/>
            <person name="Mortensen U.H."/>
            <person name="De Vries R.P."/>
            <person name="Baker S.E."/>
            <person name="Andersen M.R."/>
        </authorList>
    </citation>
    <scope>NUCLEOTIDE SEQUENCE [LARGE SCALE GENOMIC DNA]</scope>
    <source>
        <strain evidence="1 2">CBS 588.65</strain>
    </source>
</reference>
<comment type="caution">
    <text evidence="1">The sequence shown here is derived from an EMBL/GenBank/DDBJ whole genome shotgun (WGS) entry which is preliminary data.</text>
</comment>
<accession>A0ABR4H2P7</accession>
<proteinExistence type="predicted"/>
<name>A0ABR4H2P7_9EURO</name>